<dbReference type="Gene3D" id="3.40.640.10">
    <property type="entry name" value="Type I PLP-dependent aspartate aminotransferase-like (Major domain)"/>
    <property type="match status" value="1"/>
</dbReference>
<dbReference type="InterPro" id="IPR015421">
    <property type="entry name" value="PyrdxlP-dep_Trfase_major"/>
</dbReference>
<organism evidence="5 6">
    <name type="scientific">Penicillium arizonense</name>
    <dbReference type="NCBI Taxonomy" id="1835702"/>
    <lineage>
        <taxon>Eukaryota</taxon>
        <taxon>Fungi</taxon>
        <taxon>Dikarya</taxon>
        <taxon>Ascomycota</taxon>
        <taxon>Pezizomycotina</taxon>
        <taxon>Eurotiomycetes</taxon>
        <taxon>Eurotiomycetidae</taxon>
        <taxon>Eurotiales</taxon>
        <taxon>Aspergillaceae</taxon>
        <taxon>Penicillium</taxon>
    </lineage>
</organism>
<evidence type="ECO:0008006" key="7">
    <source>
        <dbReference type="Google" id="ProtNLM"/>
    </source>
</evidence>
<dbReference type="AlphaFoldDB" id="A0A1F5LFA2"/>
<name>A0A1F5LFA2_PENAI</name>
<keyword evidence="6" id="KW-1185">Reference proteome</keyword>
<evidence type="ECO:0000256" key="3">
    <source>
        <dbReference type="RuleBase" id="RU362118"/>
    </source>
</evidence>
<proteinExistence type="inferred from homology"/>
<evidence type="ECO:0000313" key="5">
    <source>
        <dbReference type="EMBL" id="OGE51898.1"/>
    </source>
</evidence>
<dbReference type="Pfam" id="PF01053">
    <property type="entry name" value="Cys_Met_Meta_PP"/>
    <property type="match status" value="1"/>
</dbReference>
<dbReference type="GO" id="GO:0019346">
    <property type="term" value="P:transsulfuration"/>
    <property type="evidence" value="ECO:0007669"/>
    <property type="project" value="InterPro"/>
</dbReference>
<feature type="region of interest" description="Disordered" evidence="4">
    <location>
        <begin position="1"/>
        <end position="24"/>
    </location>
</feature>
<dbReference type="InterPro" id="IPR015424">
    <property type="entry name" value="PyrdxlP-dep_Trfase"/>
</dbReference>
<comment type="cofactor">
    <cofactor evidence="1 3">
        <name>pyridoxal 5'-phosphate</name>
        <dbReference type="ChEBI" id="CHEBI:597326"/>
    </cofactor>
</comment>
<evidence type="ECO:0000256" key="1">
    <source>
        <dbReference type="ARBA" id="ARBA00001933"/>
    </source>
</evidence>
<dbReference type="InterPro" id="IPR000277">
    <property type="entry name" value="Cys/Met-Metab_PyrdxlP-dep_enz"/>
</dbReference>
<gene>
    <name evidence="5" type="ORF">PENARI_c012G12187</name>
</gene>
<comment type="similarity">
    <text evidence="3">Belongs to the trans-sulfuration enzymes family.</text>
</comment>
<comment type="caution">
    <text evidence="5">The sequence shown here is derived from an EMBL/GenBank/DDBJ whole genome shotgun (WGS) entry which is preliminary data.</text>
</comment>
<dbReference type="EMBL" id="LXJU01000012">
    <property type="protein sequence ID" value="OGE51898.1"/>
    <property type="molecule type" value="Genomic_DNA"/>
</dbReference>
<dbReference type="PANTHER" id="PTHR42699:SF1">
    <property type="entry name" value="CYSTATHIONINE GAMMA-SYNTHASE-RELATED"/>
    <property type="match status" value="1"/>
</dbReference>
<evidence type="ECO:0000313" key="6">
    <source>
        <dbReference type="Proteomes" id="UP000177622"/>
    </source>
</evidence>
<reference evidence="5 6" key="1">
    <citation type="journal article" date="2016" name="Sci. Rep.">
        <title>Penicillium arizonense, a new, genome sequenced fungal species, reveals a high chemical diversity in secreted metabolites.</title>
        <authorList>
            <person name="Grijseels S."/>
            <person name="Nielsen J.C."/>
            <person name="Randelovic M."/>
            <person name="Nielsen J."/>
            <person name="Nielsen K.F."/>
            <person name="Workman M."/>
            <person name="Frisvad J.C."/>
        </authorList>
    </citation>
    <scope>NUCLEOTIDE SEQUENCE [LARGE SCALE GENOMIC DNA]</scope>
    <source>
        <strain evidence="5 6">CBS 141311</strain>
    </source>
</reference>
<dbReference type="GO" id="GO:0030170">
    <property type="term" value="F:pyridoxal phosphate binding"/>
    <property type="evidence" value="ECO:0007669"/>
    <property type="project" value="InterPro"/>
</dbReference>
<evidence type="ECO:0000256" key="2">
    <source>
        <dbReference type="ARBA" id="ARBA00022898"/>
    </source>
</evidence>
<keyword evidence="2 3" id="KW-0663">Pyridoxal phosphate</keyword>
<protein>
    <recommendedName>
        <fullName evidence="7">Cystathionine gamma-synthase</fullName>
    </recommendedName>
</protein>
<dbReference type="GO" id="GO:0003962">
    <property type="term" value="F:cystathionine gamma-synthase activity"/>
    <property type="evidence" value="ECO:0007669"/>
    <property type="project" value="TreeGrafter"/>
</dbReference>
<dbReference type="Proteomes" id="UP000177622">
    <property type="component" value="Unassembled WGS sequence"/>
</dbReference>
<dbReference type="InterPro" id="IPR015422">
    <property type="entry name" value="PyrdxlP-dep_Trfase_small"/>
</dbReference>
<dbReference type="STRING" id="1835702.A0A1F5LFA2"/>
<dbReference type="OrthoDB" id="10047078at2759"/>
<dbReference type="SUPFAM" id="SSF53383">
    <property type="entry name" value="PLP-dependent transferases"/>
    <property type="match status" value="1"/>
</dbReference>
<dbReference type="InterPro" id="IPR051750">
    <property type="entry name" value="Trans-sulfuration_enzymes"/>
</dbReference>
<dbReference type="Gene3D" id="3.90.1150.10">
    <property type="entry name" value="Aspartate Aminotransferase, domain 1"/>
    <property type="match status" value="1"/>
</dbReference>
<dbReference type="PANTHER" id="PTHR42699">
    <property type="match status" value="1"/>
</dbReference>
<sequence>MGDIGQTSERWLPPKTPQSFPLGKSNIYPSGEQHGVSVSLPTWDSVIGLSRKEDWVLNNLECSYPRFYINKPVRELSSAVLRRLLVSDNSVRSMVFASATAARRCLAALRTSRTHVENPTVFEVARFFMPLESFQGATACHWANFSAVLFPFELLKEAMAFWRDTGSGLSTRHAEFCLGELDYLDCDSDNPEFRSPAPLKRDHRRIPQSLACVQSAASSAPELRSILAKLATSDRPGEPDVHADDVFLYPSGMNAIFSLSDSLSSITPNSNVAAFGWLYPETVEVLRGGSWKTCLSYKFGTEEELDQLEETLKSGQQIKALFCELPSNILLCSPNLPRIRTLADKYDFIVACDDTVAGFVNLDAISYVDVMVSSLTKTFSGTSNVTGGSLVINPNSRHRDTIKIALSTKHEETFFPLDIFTLSENCQNMAWRVKQCNANTLPLVDLLNKHKSIATVHHPSIAPTASVYESLRRKGGGYGNVLSIIFHNPASAEHFYNVLDVCKGSSFGTNFTLVIPYVQLANYWNREKVPKYGVPQHILRMSVGLEDCEQLVNTVAKALKEVDVFEGNPV</sequence>
<dbReference type="RefSeq" id="XP_022487342.1">
    <property type="nucleotide sequence ID" value="XM_022633072.1"/>
</dbReference>
<evidence type="ECO:0000256" key="4">
    <source>
        <dbReference type="SAM" id="MobiDB-lite"/>
    </source>
</evidence>
<accession>A0A1F5LFA2</accession>
<dbReference type="GeneID" id="34577806"/>